<organism evidence="1 2">
    <name type="scientific">Cirrhinus molitorella</name>
    <name type="common">mud carp</name>
    <dbReference type="NCBI Taxonomy" id="172907"/>
    <lineage>
        <taxon>Eukaryota</taxon>
        <taxon>Metazoa</taxon>
        <taxon>Chordata</taxon>
        <taxon>Craniata</taxon>
        <taxon>Vertebrata</taxon>
        <taxon>Euteleostomi</taxon>
        <taxon>Actinopterygii</taxon>
        <taxon>Neopterygii</taxon>
        <taxon>Teleostei</taxon>
        <taxon>Ostariophysi</taxon>
        <taxon>Cypriniformes</taxon>
        <taxon>Cyprinidae</taxon>
        <taxon>Labeoninae</taxon>
        <taxon>Labeonini</taxon>
        <taxon>Cirrhinus</taxon>
    </lineage>
</organism>
<accession>A0ABR3MEX9</accession>
<keyword evidence="2" id="KW-1185">Reference proteome</keyword>
<name>A0ABR3MEX9_9TELE</name>
<proteinExistence type="predicted"/>
<dbReference type="Proteomes" id="UP001558613">
    <property type="component" value="Unassembled WGS sequence"/>
</dbReference>
<dbReference type="EMBL" id="JAYMGO010000013">
    <property type="protein sequence ID" value="KAL1263505.1"/>
    <property type="molecule type" value="Genomic_DNA"/>
</dbReference>
<evidence type="ECO:0000313" key="2">
    <source>
        <dbReference type="Proteomes" id="UP001558613"/>
    </source>
</evidence>
<comment type="caution">
    <text evidence="1">The sequence shown here is derived from an EMBL/GenBank/DDBJ whole genome shotgun (WGS) entry which is preliminary data.</text>
</comment>
<gene>
    <name evidence="1" type="ORF">QQF64_006244</name>
</gene>
<evidence type="ECO:0000313" key="1">
    <source>
        <dbReference type="EMBL" id="KAL1263505.1"/>
    </source>
</evidence>
<protein>
    <submittedName>
        <fullName evidence="1">Uncharacterized protein</fullName>
    </submittedName>
</protein>
<reference evidence="1 2" key="1">
    <citation type="submission" date="2023-09" db="EMBL/GenBank/DDBJ databases">
        <authorList>
            <person name="Wang M."/>
        </authorList>
    </citation>
    <scope>NUCLEOTIDE SEQUENCE [LARGE SCALE GENOMIC DNA]</scope>
    <source>
        <strain evidence="1">GT-2023</strain>
        <tissue evidence="1">Liver</tissue>
    </source>
</reference>
<sequence>MPSIPVSAVTRGNATRWRLSLSSITALVRSDPSLRQKGALHLCYRAAGVAGAGYILIIPLASRCSSLNVKISHCWILMSLESACEYLLLLNPC</sequence>